<protein>
    <submittedName>
        <fullName evidence="1">7321_t:CDS:1</fullName>
    </submittedName>
</protein>
<dbReference type="AlphaFoldDB" id="A0A9N9AME3"/>
<gene>
    <name evidence="1" type="ORF">ALEPTO_LOCUS5088</name>
</gene>
<dbReference type="PANTHER" id="PTHR14614">
    <property type="entry name" value="HEPATOCELLULAR CARCINOMA-ASSOCIATED ANTIGEN"/>
    <property type="match status" value="1"/>
</dbReference>
<dbReference type="Proteomes" id="UP000789508">
    <property type="component" value="Unassembled WGS sequence"/>
</dbReference>
<dbReference type="EMBL" id="CAJVPS010001334">
    <property type="protein sequence ID" value="CAG8534164.1"/>
    <property type="molecule type" value="Genomic_DNA"/>
</dbReference>
<dbReference type="Pfam" id="PF10294">
    <property type="entry name" value="Methyltransf_16"/>
    <property type="match status" value="1"/>
</dbReference>
<organism evidence="1 2">
    <name type="scientific">Ambispora leptoticha</name>
    <dbReference type="NCBI Taxonomy" id="144679"/>
    <lineage>
        <taxon>Eukaryota</taxon>
        <taxon>Fungi</taxon>
        <taxon>Fungi incertae sedis</taxon>
        <taxon>Mucoromycota</taxon>
        <taxon>Glomeromycotina</taxon>
        <taxon>Glomeromycetes</taxon>
        <taxon>Archaeosporales</taxon>
        <taxon>Ambisporaceae</taxon>
        <taxon>Ambispora</taxon>
    </lineage>
</organism>
<evidence type="ECO:0000313" key="1">
    <source>
        <dbReference type="EMBL" id="CAG8534164.1"/>
    </source>
</evidence>
<dbReference type="SUPFAM" id="SSF53335">
    <property type="entry name" value="S-adenosyl-L-methionine-dependent methyltransferases"/>
    <property type="match status" value="1"/>
</dbReference>
<dbReference type="PANTHER" id="PTHR14614:SF109">
    <property type="entry name" value="RIBOSOMAL LYSINE N-METHYLTRANSFERASE 5"/>
    <property type="match status" value="1"/>
</dbReference>
<reference evidence="1" key="1">
    <citation type="submission" date="2021-06" db="EMBL/GenBank/DDBJ databases">
        <authorList>
            <person name="Kallberg Y."/>
            <person name="Tangrot J."/>
            <person name="Rosling A."/>
        </authorList>
    </citation>
    <scope>NUCLEOTIDE SEQUENCE</scope>
    <source>
        <strain evidence="1">FL130A</strain>
    </source>
</reference>
<dbReference type="OrthoDB" id="443981at2759"/>
<proteinExistence type="predicted"/>
<name>A0A9N9AME3_9GLOM</name>
<sequence>MNANEAEQEDTREELDLVSIEMPKDAVKVNEAYEEVFLLYTEGKPVEWKHNRVVEQKKECVNVMLDDAHTVTIYQSQSLLSLRGSTGSVLWDPSILLSRLFLSKDAQSFFNLSTEHTHILELGAGCGLVGITLAPLVKSITLTDQQMVLPLLWKNVKRNLGEDVANGKVSVVELVWTKGNKEDGGIDRDIMRQRWDYVVVCDCVYNEFIVDILVATIARCCRAGRGKYKFDYQGKGLDPDEQEVVQSVKNTIAIIALELRSDTVHWSFLEELVKMFFVWRLPARMLDQEFEKGYVVYLCWLKKEHEEEQ</sequence>
<evidence type="ECO:0000313" key="2">
    <source>
        <dbReference type="Proteomes" id="UP000789508"/>
    </source>
</evidence>
<keyword evidence="2" id="KW-1185">Reference proteome</keyword>
<comment type="caution">
    <text evidence="1">The sequence shown here is derived from an EMBL/GenBank/DDBJ whole genome shotgun (WGS) entry which is preliminary data.</text>
</comment>
<accession>A0A9N9AME3</accession>
<dbReference type="GO" id="GO:0032991">
    <property type="term" value="C:protein-containing complex"/>
    <property type="evidence" value="ECO:0007669"/>
    <property type="project" value="TreeGrafter"/>
</dbReference>
<dbReference type="Gene3D" id="3.40.50.150">
    <property type="entry name" value="Vaccinia Virus protein VP39"/>
    <property type="match status" value="1"/>
</dbReference>
<dbReference type="InterPro" id="IPR019410">
    <property type="entry name" value="Methyltransf_16"/>
</dbReference>
<dbReference type="InterPro" id="IPR029063">
    <property type="entry name" value="SAM-dependent_MTases_sf"/>
</dbReference>
<dbReference type="GO" id="GO:0005829">
    <property type="term" value="C:cytosol"/>
    <property type="evidence" value="ECO:0007669"/>
    <property type="project" value="TreeGrafter"/>
</dbReference>